<dbReference type="GO" id="GO:0042981">
    <property type="term" value="P:regulation of apoptotic process"/>
    <property type="evidence" value="ECO:0007669"/>
    <property type="project" value="InterPro"/>
</dbReference>
<dbReference type="Pfam" id="PF00619">
    <property type="entry name" value="CARD"/>
    <property type="match status" value="1"/>
</dbReference>
<dbReference type="PANTHER" id="PTHR47688:SF1">
    <property type="entry name" value="NLR FAMILY CARD DOMAIN-CONTAINING PROTEIN 4"/>
    <property type="match status" value="1"/>
</dbReference>
<keyword evidence="12" id="KW-0395">Inflammatory response</keyword>
<dbReference type="Pfam" id="PF05729">
    <property type="entry name" value="NACHT"/>
    <property type="match status" value="1"/>
</dbReference>
<evidence type="ECO:0000256" key="5">
    <source>
        <dbReference type="ARBA" id="ARBA00022614"/>
    </source>
</evidence>
<dbReference type="GO" id="GO:0016045">
    <property type="term" value="P:detection of bacterium"/>
    <property type="evidence" value="ECO:0007669"/>
    <property type="project" value="TreeGrafter"/>
</dbReference>
<dbReference type="InterPro" id="IPR042220">
    <property type="entry name" value="NLRC4"/>
</dbReference>
<dbReference type="InterPro" id="IPR040535">
    <property type="entry name" value="NLRC4_HD"/>
</dbReference>
<dbReference type="PANTHER" id="PTHR47688">
    <property type="entry name" value="NLR FAMILY CARD DOMAIN-CONTAINING PROTEIN 4"/>
    <property type="match status" value="1"/>
</dbReference>
<keyword evidence="7" id="KW-0677">Repeat</keyword>
<gene>
    <name evidence="16" type="primary">NLRC4</name>
</gene>
<proteinExistence type="predicted"/>
<sequence>MSGLAPGVTNSFSSVDFIQKNSVQLIQKMLMPTIEQIIDEFFAQSVLSDEEQDIIMCQKTRRDAARALIRLILKKGEKACEFFIKALEKIDFLLFQNLLGYRGAGQMTQEDFNCLVEDLTDFYSLPSFQQFHPLGGEIDIIFNLTKTYTDILLWKKDIHNVQLGQLSLNALLDELKNPCIIEGEAGKGKTTLLKKIALLWANGDYPSLLKYKLVFFIRLSDAQTGLYETVCEQLLKKEYRICKEDFMELLDSLREKVLFLLDGYDEFQSQNCPEIESLIKENHKFKNTVIVTTRTESISSLRLFGSLIAKTGDLTKESAKQLIRNVLRTELAEGLLSQLERTDSTFQRSGSHFDNLMKTPLFVVIACAIQMGETMFNPQTQTTLFSTLYDLLVGKNKYKTREIPDKHFRLSLIHCGDLALNGVFDNKVNFYPEDFSSVKEQVLLTTGLMHKYAAQKLTAVYRFFHKSFQEYVAGRRLSRLLISNRNEEVTRGYSYLQKINSVSDVISTYYSLLLYTCGSSSEASKKVINHLSTIHHQGKLFVLPSSPDQLSEAEPMKNEGNAREEGLSATLGNSFVECAISFLYESFSETTEREEFEEFFHGKTLYINTQSIPTYICGFFEYFSNCVSMLEFIKLDFWGSSSWGEAKEETGTKMPLWKTVIPEKAVSLFFNWERKLNSLEITLKDFKKLEKGDVKYLEKICCSASRLRLHISTSPGLTGKLKEVLSSCTNLHDLTVDSTPLTTEDEQQITKMIALKTIKLKDLQNGSLEGLLDGMPTLVDTEKLTFDNIRMNEAAAKKLAEGLKKLKKLQLLWLNNLTDIRDGITHIVKSISFCLRDLKEIRLVNCCLSRTAVEILVQNICNLPKLHSLDLSDNFLGDAGREPLCRLVDSLNILPKMKVLMLPWTDEVYTFLVKLEQLTRMPQLTALGLKKWAITDSDAAILGKLFAKPSLRDLQHLDIAENCMTSDGWLAFLQELLTLKKLTFLDFSREQGFLPSALLVLEMARTITQLVSLQDINLTGWQFDAHELREINKAKQKHRNALQVIISEAGPSTATTTLNPRLPEGAF</sequence>
<evidence type="ECO:0000259" key="14">
    <source>
        <dbReference type="PROSITE" id="PS50209"/>
    </source>
</evidence>
<evidence type="ECO:0000256" key="9">
    <source>
        <dbReference type="ARBA" id="ARBA00022840"/>
    </source>
</evidence>
<evidence type="ECO:0000313" key="16">
    <source>
        <dbReference type="Ensembl" id="ENSVKKP00000012276.1"/>
    </source>
</evidence>
<feature type="domain" description="CARD" evidence="14">
    <location>
        <begin position="16"/>
        <end position="102"/>
    </location>
</feature>
<dbReference type="GO" id="GO:0006954">
    <property type="term" value="P:inflammatory response"/>
    <property type="evidence" value="ECO:0007669"/>
    <property type="project" value="UniProtKB-KW"/>
</dbReference>
<accession>A0A8D2KWH5</accession>
<keyword evidence="8" id="KW-0547">Nucleotide-binding</keyword>
<keyword evidence="11" id="KW-0391">Immunity</keyword>
<dbReference type="Gene3D" id="1.10.1900.50">
    <property type="match status" value="1"/>
</dbReference>
<dbReference type="Proteomes" id="UP000694545">
    <property type="component" value="Unplaced"/>
</dbReference>
<evidence type="ECO:0000256" key="12">
    <source>
        <dbReference type="ARBA" id="ARBA00023198"/>
    </source>
</evidence>
<evidence type="ECO:0000256" key="4">
    <source>
        <dbReference type="ARBA" id="ARBA00022588"/>
    </source>
</evidence>
<name>A0A8D2KWH5_VARKO</name>
<keyword evidence="17" id="KW-1185">Reference proteome</keyword>
<evidence type="ECO:0000259" key="15">
    <source>
        <dbReference type="PROSITE" id="PS50837"/>
    </source>
</evidence>
<dbReference type="GO" id="GO:0005524">
    <property type="term" value="F:ATP binding"/>
    <property type="evidence" value="ECO:0007669"/>
    <property type="project" value="UniProtKB-KW"/>
</dbReference>
<dbReference type="PROSITE" id="PS50837">
    <property type="entry name" value="NACHT"/>
    <property type="match status" value="1"/>
</dbReference>
<dbReference type="InterPro" id="IPR001611">
    <property type="entry name" value="Leu-rich_rpt"/>
</dbReference>
<keyword evidence="6" id="KW-0053">Apoptosis</keyword>
<comment type="subcellular location">
    <subcellularLocation>
        <location evidence="1">Cytoplasm</location>
        <location evidence="1">Cytosol</location>
    </subcellularLocation>
</comment>
<dbReference type="Ensembl" id="ENSVKKT00000012565.1">
    <property type="protein sequence ID" value="ENSVKKP00000012276.1"/>
    <property type="gene ID" value="ENSVKKG00000008536.1"/>
</dbReference>
<dbReference type="SUPFAM" id="SSF47986">
    <property type="entry name" value="DEATH domain"/>
    <property type="match status" value="1"/>
</dbReference>
<dbReference type="GO" id="GO:0005829">
    <property type="term" value="C:cytosol"/>
    <property type="evidence" value="ECO:0007669"/>
    <property type="project" value="UniProtKB-SubCell"/>
</dbReference>
<organism evidence="16 17">
    <name type="scientific">Varanus komodoensis</name>
    <name type="common">Komodo dragon</name>
    <dbReference type="NCBI Taxonomy" id="61221"/>
    <lineage>
        <taxon>Eukaryota</taxon>
        <taxon>Metazoa</taxon>
        <taxon>Chordata</taxon>
        <taxon>Craniata</taxon>
        <taxon>Vertebrata</taxon>
        <taxon>Euteleostomi</taxon>
        <taxon>Lepidosauria</taxon>
        <taxon>Squamata</taxon>
        <taxon>Bifurcata</taxon>
        <taxon>Unidentata</taxon>
        <taxon>Episquamata</taxon>
        <taxon>Toxicofera</taxon>
        <taxon>Anguimorpha</taxon>
        <taxon>Paleoanguimorpha</taxon>
        <taxon>Varanoidea</taxon>
        <taxon>Varanidae</taxon>
        <taxon>Varanus</taxon>
    </lineage>
</organism>
<keyword evidence="3" id="KW-0963">Cytoplasm</keyword>
<dbReference type="InterPro" id="IPR011029">
    <property type="entry name" value="DEATH-like_dom_sf"/>
</dbReference>
<dbReference type="KEGG" id="vko:123035409"/>
<reference evidence="16" key="2">
    <citation type="submission" date="2025-09" db="UniProtKB">
        <authorList>
            <consortium name="Ensembl"/>
        </authorList>
    </citation>
    <scope>IDENTIFICATION</scope>
</reference>
<dbReference type="Pfam" id="PF13516">
    <property type="entry name" value="LRR_6"/>
    <property type="match status" value="1"/>
</dbReference>
<dbReference type="Gene3D" id="3.80.10.10">
    <property type="entry name" value="Ribonuclease Inhibitor"/>
    <property type="match status" value="1"/>
</dbReference>
<evidence type="ECO:0000256" key="6">
    <source>
        <dbReference type="ARBA" id="ARBA00022703"/>
    </source>
</evidence>
<keyword evidence="9" id="KW-0067">ATP-binding</keyword>
<dbReference type="PROSITE" id="PS50209">
    <property type="entry name" value="CARD"/>
    <property type="match status" value="1"/>
</dbReference>
<dbReference type="GeneID" id="123035409"/>
<evidence type="ECO:0000256" key="8">
    <source>
        <dbReference type="ARBA" id="ARBA00022741"/>
    </source>
</evidence>
<evidence type="ECO:0000256" key="11">
    <source>
        <dbReference type="ARBA" id="ARBA00022859"/>
    </source>
</evidence>
<dbReference type="Pfam" id="PF17889">
    <property type="entry name" value="NLRC4_HD"/>
    <property type="match status" value="1"/>
</dbReference>
<dbReference type="GO" id="GO:0045087">
    <property type="term" value="P:innate immune response"/>
    <property type="evidence" value="ECO:0007669"/>
    <property type="project" value="UniProtKB-KW"/>
</dbReference>
<dbReference type="RefSeq" id="XP_044309520.1">
    <property type="nucleotide sequence ID" value="XM_044453585.1"/>
</dbReference>
<dbReference type="InterPro" id="IPR001315">
    <property type="entry name" value="CARD"/>
</dbReference>
<evidence type="ECO:0000256" key="1">
    <source>
        <dbReference type="ARBA" id="ARBA00004514"/>
    </source>
</evidence>
<keyword evidence="10" id="KW-0832">Ubl conjugation</keyword>
<evidence type="ECO:0000256" key="7">
    <source>
        <dbReference type="ARBA" id="ARBA00022737"/>
    </source>
</evidence>
<evidence type="ECO:0000313" key="17">
    <source>
        <dbReference type="Proteomes" id="UP000694545"/>
    </source>
</evidence>
<dbReference type="InterPro" id="IPR027417">
    <property type="entry name" value="P-loop_NTPase"/>
</dbReference>
<dbReference type="FunFam" id="3.80.10.10:FF:000364">
    <property type="entry name" value="NLR family CARD domain containing 4"/>
    <property type="match status" value="1"/>
</dbReference>
<evidence type="ECO:0000256" key="2">
    <source>
        <dbReference type="ARBA" id="ARBA00015338"/>
    </source>
</evidence>
<keyword evidence="4" id="KW-0399">Innate immunity</keyword>
<dbReference type="Pfam" id="PF22524">
    <property type="entry name" value="WHD_Nlrc4"/>
    <property type="match status" value="1"/>
</dbReference>
<evidence type="ECO:0000256" key="3">
    <source>
        <dbReference type="ARBA" id="ARBA00022490"/>
    </source>
</evidence>
<dbReference type="InterPro" id="IPR007111">
    <property type="entry name" value="NACHT_NTPase"/>
</dbReference>
<dbReference type="InterPro" id="IPR032675">
    <property type="entry name" value="LRR_dom_sf"/>
</dbReference>
<dbReference type="AlphaFoldDB" id="A0A8D2KWH5"/>
<dbReference type="InterPro" id="IPR053882">
    <property type="entry name" value="Nlrc4-like_WHD"/>
</dbReference>
<reference evidence="16" key="1">
    <citation type="submission" date="2025-08" db="UniProtKB">
        <authorList>
            <consortium name="Ensembl"/>
        </authorList>
    </citation>
    <scope>IDENTIFICATION</scope>
</reference>
<dbReference type="GO" id="GO:0042742">
    <property type="term" value="P:defense response to bacterium"/>
    <property type="evidence" value="ECO:0007669"/>
    <property type="project" value="TreeGrafter"/>
</dbReference>
<dbReference type="Gene3D" id="1.10.533.10">
    <property type="entry name" value="Death Domain, Fas"/>
    <property type="match status" value="1"/>
</dbReference>
<dbReference type="RefSeq" id="XP_044309693.1">
    <property type="nucleotide sequence ID" value="XM_044453758.1"/>
</dbReference>
<dbReference type="RefSeq" id="XP_044309606.1">
    <property type="nucleotide sequence ID" value="XM_044453671.1"/>
</dbReference>
<dbReference type="SUPFAM" id="SSF52047">
    <property type="entry name" value="RNI-like"/>
    <property type="match status" value="1"/>
</dbReference>
<evidence type="ECO:0000256" key="13">
    <source>
        <dbReference type="ARBA" id="ARBA00030378"/>
    </source>
</evidence>
<dbReference type="CDD" id="cd01671">
    <property type="entry name" value="CARD"/>
    <property type="match status" value="1"/>
</dbReference>
<dbReference type="OrthoDB" id="120976at2759"/>
<dbReference type="SUPFAM" id="SSF52540">
    <property type="entry name" value="P-loop containing nucleoside triphosphate hydrolases"/>
    <property type="match status" value="1"/>
</dbReference>
<dbReference type="OMA" id="QCDLTAG"/>
<evidence type="ECO:0000256" key="10">
    <source>
        <dbReference type="ARBA" id="ARBA00022843"/>
    </source>
</evidence>
<feature type="domain" description="NACHT" evidence="15">
    <location>
        <begin position="177"/>
        <end position="297"/>
    </location>
</feature>
<protein>
    <recommendedName>
        <fullName evidence="2">NLR family CARD domain-containing protein 4</fullName>
    </recommendedName>
    <alternativeName>
        <fullName evidence="13">Ice protease-activating factor</fullName>
    </alternativeName>
</protein>
<dbReference type="GO" id="GO:0006915">
    <property type="term" value="P:apoptotic process"/>
    <property type="evidence" value="ECO:0007669"/>
    <property type="project" value="UniProtKB-KW"/>
</dbReference>
<dbReference type="Gene3D" id="3.40.50.300">
    <property type="entry name" value="P-loop containing nucleotide triphosphate hydrolases"/>
    <property type="match status" value="1"/>
</dbReference>
<dbReference type="CTD" id="58484"/>
<keyword evidence="5" id="KW-0433">Leucine-rich repeat</keyword>